<evidence type="ECO:0000256" key="2">
    <source>
        <dbReference type="SAM" id="MobiDB-lite"/>
    </source>
</evidence>
<feature type="coiled-coil region" evidence="1">
    <location>
        <begin position="179"/>
        <end position="206"/>
    </location>
</feature>
<organism evidence="3 4">
    <name type="scientific">Cladobotryum mycophilum</name>
    <dbReference type="NCBI Taxonomy" id="491253"/>
    <lineage>
        <taxon>Eukaryota</taxon>
        <taxon>Fungi</taxon>
        <taxon>Dikarya</taxon>
        <taxon>Ascomycota</taxon>
        <taxon>Pezizomycotina</taxon>
        <taxon>Sordariomycetes</taxon>
        <taxon>Hypocreomycetidae</taxon>
        <taxon>Hypocreales</taxon>
        <taxon>Hypocreaceae</taxon>
        <taxon>Cladobotryum</taxon>
    </lineage>
</organism>
<evidence type="ECO:0000256" key="1">
    <source>
        <dbReference type="SAM" id="Coils"/>
    </source>
</evidence>
<feature type="compositionally biased region" description="Acidic residues" evidence="2">
    <location>
        <begin position="462"/>
        <end position="477"/>
    </location>
</feature>
<name>A0ABR0S570_9HYPO</name>
<feature type="region of interest" description="Disordered" evidence="2">
    <location>
        <begin position="251"/>
        <end position="271"/>
    </location>
</feature>
<keyword evidence="4" id="KW-1185">Reference proteome</keyword>
<comment type="caution">
    <text evidence="3">The sequence shown here is derived from an EMBL/GenBank/DDBJ whole genome shotgun (WGS) entry which is preliminary data.</text>
</comment>
<evidence type="ECO:0000313" key="4">
    <source>
        <dbReference type="Proteomes" id="UP001338125"/>
    </source>
</evidence>
<sequence>MAETSETIKRFRNGLELYIKPREQVNYIRRVLALHLGTCSGHDGPIRHPLSLADSSRDVNVPSDMTGTFREYFDALQANIIARRQLDEMLRSNATESVEPPKQNTAGAELLEERICLLKWHQKLESLHAVRQSLDSLMEKPAATPEFLDTKQIFQGTPQPPDVPNEIMDGLVEENADPRSDLTDRIQQLEKTVLRAKLLSKQEEQALRDAKARCKTKHEIVSNGARFEALTATRNELIGWIETELGKAAPGEVGRSHGLGPDRHIPKDGSPTLSARLEEISRKYTKYVSSRKVLLQQGAQKSQPALLAPAHFSISTTSDKPPAPIPTNFLLTQYLNTLITISAKQKAMVGQKAFITSTLGKEGHEVCQMLGHLGEESHLLPLYPMKDSLRRRSGIQHEIAMRSSEQPDISERIKPWVFATYSAKMATLESVAETVEGGQVALENSMSILQDIDVLLGRDEDLDDETSATEEPSEDGWPETRTNKLASRRSTEKKQKNSQKENDVWSRLHGNLGLLGQG</sequence>
<keyword evidence="1" id="KW-0175">Coiled coil</keyword>
<protein>
    <submittedName>
        <fullName evidence="3">Uncharacterized protein</fullName>
    </submittedName>
</protein>
<feature type="compositionally biased region" description="Basic and acidic residues" evidence="2">
    <location>
        <begin position="489"/>
        <end position="506"/>
    </location>
</feature>
<evidence type="ECO:0000313" key="3">
    <source>
        <dbReference type="EMBL" id="KAK5987309.1"/>
    </source>
</evidence>
<gene>
    <name evidence="3" type="ORF">PT974_11434</name>
</gene>
<feature type="region of interest" description="Disordered" evidence="2">
    <location>
        <begin position="462"/>
        <end position="510"/>
    </location>
</feature>
<dbReference type="Proteomes" id="UP001338125">
    <property type="component" value="Unassembled WGS sequence"/>
</dbReference>
<dbReference type="EMBL" id="JAVFKD010000016">
    <property type="protein sequence ID" value="KAK5987309.1"/>
    <property type="molecule type" value="Genomic_DNA"/>
</dbReference>
<accession>A0ABR0S570</accession>
<proteinExistence type="predicted"/>
<reference evidence="3 4" key="1">
    <citation type="submission" date="2024-01" db="EMBL/GenBank/DDBJ databases">
        <title>Complete genome of Cladobotryum mycophilum ATHUM6906.</title>
        <authorList>
            <person name="Christinaki A.C."/>
            <person name="Myridakis A.I."/>
            <person name="Kouvelis V.N."/>
        </authorList>
    </citation>
    <scope>NUCLEOTIDE SEQUENCE [LARGE SCALE GENOMIC DNA]</scope>
    <source>
        <strain evidence="3 4">ATHUM6906</strain>
    </source>
</reference>